<feature type="signal peptide" evidence="1">
    <location>
        <begin position="1"/>
        <end position="22"/>
    </location>
</feature>
<protein>
    <submittedName>
        <fullName evidence="2">Uncharacterized protein</fullName>
    </submittedName>
</protein>
<evidence type="ECO:0000313" key="2">
    <source>
        <dbReference type="EMBL" id="CDW41600.1"/>
    </source>
</evidence>
<dbReference type="EMBL" id="HACA01024239">
    <property type="protein sequence ID" value="CDW41600.1"/>
    <property type="molecule type" value="Transcribed_RNA"/>
</dbReference>
<name>A0A0K2UU68_LEPSM</name>
<organism evidence="2">
    <name type="scientific">Lepeophtheirus salmonis</name>
    <name type="common">Salmon louse</name>
    <name type="synonym">Caligus salmonis</name>
    <dbReference type="NCBI Taxonomy" id="72036"/>
    <lineage>
        <taxon>Eukaryota</taxon>
        <taxon>Metazoa</taxon>
        <taxon>Ecdysozoa</taxon>
        <taxon>Arthropoda</taxon>
        <taxon>Crustacea</taxon>
        <taxon>Multicrustacea</taxon>
        <taxon>Hexanauplia</taxon>
        <taxon>Copepoda</taxon>
        <taxon>Siphonostomatoida</taxon>
        <taxon>Caligidae</taxon>
        <taxon>Lepeophtheirus</taxon>
    </lineage>
</organism>
<proteinExistence type="predicted"/>
<sequence>MASPHSQALSTYFLITLRTVWCEPETSCVDPQDLKGLAWADLFNSFVSCMVFLTELLFISNVLDLLMSYTVVLEKTNYLECANRNLSITFKCHFSI</sequence>
<feature type="chain" id="PRO_5005489029" evidence="1">
    <location>
        <begin position="23"/>
        <end position="96"/>
    </location>
</feature>
<accession>A0A0K2UU68</accession>
<keyword evidence="1" id="KW-0732">Signal</keyword>
<dbReference type="AlphaFoldDB" id="A0A0K2UU68"/>
<evidence type="ECO:0000256" key="1">
    <source>
        <dbReference type="SAM" id="SignalP"/>
    </source>
</evidence>
<reference evidence="2" key="1">
    <citation type="submission" date="2014-05" db="EMBL/GenBank/DDBJ databases">
        <authorList>
            <person name="Chronopoulou M."/>
        </authorList>
    </citation>
    <scope>NUCLEOTIDE SEQUENCE</scope>
    <source>
        <tissue evidence="2">Whole organism</tissue>
    </source>
</reference>